<dbReference type="InterPro" id="IPR001451">
    <property type="entry name" value="Hexapep"/>
</dbReference>
<name>A0ABT8FXG0_9MICO</name>
<evidence type="ECO:0000256" key="1">
    <source>
        <dbReference type="ARBA" id="ARBA00007274"/>
    </source>
</evidence>
<comment type="similarity">
    <text evidence="1">Belongs to the transferase hexapeptide repeat family.</text>
</comment>
<keyword evidence="5" id="KW-1185">Reference proteome</keyword>
<dbReference type="InterPro" id="IPR051159">
    <property type="entry name" value="Hexapeptide_acetyltransf"/>
</dbReference>
<evidence type="ECO:0000313" key="4">
    <source>
        <dbReference type="EMBL" id="MDN4471585.1"/>
    </source>
</evidence>
<dbReference type="Proteomes" id="UP001172738">
    <property type="component" value="Unassembled WGS sequence"/>
</dbReference>
<dbReference type="Gene3D" id="2.160.10.10">
    <property type="entry name" value="Hexapeptide repeat proteins"/>
    <property type="match status" value="1"/>
</dbReference>
<dbReference type="RefSeq" id="WP_301125353.1">
    <property type="nucleotide sequence ID" value="NZ_JAUHPV010000001.1"/>
</dbReference>
<evidence type="ECO:0000313" key="5">
    <source>
        <dbReference type="Proteomes" id="UP001172738"/>
    </source>
</evidence>
<dbReference type="Pfam" id="PF00132">
    <property type="entry name" value="Hexapep"/>
    <property type="match status" value="1"/>
</dbReference>
<dbReference type="SUPFAM" id="SSF51161">
    <property type="entry name" value="Trimeric LpxA-like enzymes"/>
    <property type="match status" value="1"/>
</dbReference>
<evidence type="ECO:0000256" key="3">
    <source>
        <dbReference type="ARBA" id="ARBA00022737"/>
    </source>
</evidence>
<dbReference type="EC" id="2.3.1.-" evidence="4"/>
<keyword evidence="4" id="KW-0012">Acyltransferase</keyword>
<dbReference type="EMBL" id="JAUHPV010000001">
    <property type="protein sequence ID" value="MDN4471585.1"/>
    <property type="molecule type" value="Genomic_DNA"/>
</dbReference>
<dbReference type="PROSITE" id="PS00101">
    <property type="entry name" value="HEXAPEP_TRANSFERASES"/>
    <property type="match status" value="1"/>
</dbReference>
<proteinExistence type="inferred from homology"/>
<dbReference type="InterPro" id="IPR011004">
    <property type="entry name" value="Trimer_LpxA-like_sf"/>
</dbReference>
<accession>A0ABT8FXG0</accession>
<sequence length="191" mass="20326">MTATLDDLLAALRAGEMIPFSSDLQAVMSQTSQAALRLTGRLNSGYHEPADVRAILSELFHYDVDESVTLLPPFHTEFGPNTRIGKRVFLNIGCTFQDQGGVTIGDDSFLGHHVTIVTQNHDLAPERRGDLYPAPVTLGKGVWVGSNATILPGVTVGDHAVIGAASVVTKDVPARTIVAGSPARVIRSIDD</sequence>
<reference evidence="4" key="1">
    <citation type="submission" date="2023-06" db="EMBL/GenBank/DDBJ databases">
        <title>SYSU T00b26.</title>
        <authorList>
            <person name="Gao L."/>
            <person name="Fang B.-Z."/>
            <person name="Li W.-J."/>
        </authorList>
    </citation>
    <scope>NUCLEOTIDE SEQUENCE</scope>
    <source>
        <strain evidence="4">SYSU T00b26</strain>
    </source>
</reference>
<evidence type="ECO:0000256" key="2">
    <source>
        <dbReference type="ARBA" id="ARBA00022679"/>
    </source>
</evidence>
<keyword evidence="3" id="KW-0677">Repeat</keyword>
<protein>
    <submittedName>
        <fullName evidence="4">Sugar O-acetyltransferase</fullName>
        <ecNumber evidence="4">2.3.1.-</ecNumber>
    </submittedName>
</protein>
<dbReference type="PANTHER" id="PTHR23416">
    <property type="entry name" value="SIALIC ACID SYNTHASE-RELATED"/>
    <property type="match status" value="1"/>
</dbReference>
<gene>
    <name evidence="4" type="ORF">QQX04_01100</name>
</gene>
<dbReference type="InterPro" id="IPR018357">
    <property type="entry name" value="Hexapep_transf_CS"/>
</dbReference>
<keyword evidence="2 4" id="KW-0808">Transferase</keyword>
<dbReference type="PANTHER" id="PTHR23416:SF23">
    <property type="entry name" value="ACETYLTRANSFERASE C18B11.09C-RELATED"/>
    <property type="match status" value="1"/>
</dbReference>
<organism evidence="4 5">
    <name type="scientific">Demequina zhanjiangensis</name>
    <dbReference type="NCBI Taxonomy" id="3051659"/>
    <lineage>
        <taxon>Bacteria</taxon>
        <taxon>Bacillati</taxon>
        <taxon>Actinomycetota</taxon>
        <taxon>Actinomycetes</taxon>
        <taxon>Micrococcales</taxon>
        <taxon>Demequinaceae</taxon>
        <taxon>Demequina</taxon>
    </lineage>
</organism>
<dbReference type="CDD" id="cd03357">
    <property type="entry name" value="LbH_MAT_GAT"/>
    <property type="match status" value="1"/>
</dbReference>
<comment type="caution">
    <text evidence="4">The sequence shown here is derived from an EMBL/GenBank/DDBJ whole genome shotgun (WGS) entry which is preliminary data.</text>
</comment>
<dbReference type="GO" id="GO:0016746">
    <property type="term" value="F:acyltransferase activity"/>
    <property type="evidence" value="ECO:0007669"/>
    <property type="project" value="UniProtKB-KW"/>
</dbReference>